<feature type="transmembrane region" description="Helical" evidence="1">
    <location>
        <begin position="200"/>
        <end position="218"/>
    </location>
</feature>
<evidence type="ECO:0000256" key="1">
    <source>
        <dbReference type="SAM" id="Phobius"/>
    </source>
</evidence>
<proteinExistence type="predicted"/>
<dbReference type="RefSeq" id="WP_025817640.1">
    <property type="nucleotide sequence ID" value="NZ_BAIZ01000075.1"/>
</dbReference>
<feature type="transmembrane region" description="Helical" evidence="1">
    <location>
        <begin position="140"/>
        <end position="158"/>
    </location>
</feature>
<accession>A0A318HYJ3</accession>
<name>A0A318HYJ3_9BACT</name>
<keyword evidence="1" id="KW-1133">Transmembrane helix</keyword>
<evidence type="ECO:0000313" key="2">
    <source>
        <dbReference type="EMBL" id="PXX23665.1"/>
    </source>
</evidence>
<keyword evidence="1" id="KW-0812">Transmembrane</keyword>
<feature type="transmembrane region" description="Helical" evidence="1">
    <location>
        <begin position="164"/>
        <end position="188"/>
    </location>
</feature>
<reference evidence="2 3" key="1">
    <citation type="submission" date="2018-05" db="EMBL/GenBank/DDBJ databases">
        <title>Genomic Encyclopedia of Type Strains, Phase I: the one thousand microbial genomes (KMG-I) project.</title>
        <authorList>
            <person name="Kyrpides N."/>
        </authorList>
    </citation>
    <scope>NUCLEOTIDE SEQUENCE [LARGE SCALE GENOMIC DNA]</scope>
    <source>
        <strain evidence="2 3">DSM 15611</strain>
    </source>
</reference>
<dbReference type="STRING" id="1122991.GCA_000613445_00235"/>
<organism evidence="2 3">
    <name type="scientific">Hoylesella shahii DSM 15611 = JCM 12083</name>
    <dbReference type="NCBI Taxonomy" id="1122991"/>
    <lineage>
        <taxon>Bacteria</taxon>
        <taxon>Pseudomonadati</taxon>
        <taxon>Bacteroidota</taxon>
        <taxon>Bacteroidia</taxon>
        <taxon>Bacteroidales</taxon>
        <taxon>Prevotellaceae</taxon>
        <taxon>Hoylesella</taxon>
    </lineage>
</organism>
<gene>
    <name evidence="2" type="ORF">EJ73_00654</name>
</gene>
<dbReference type="AlphaFoldDB" id="A0A318HYJ3"/>
<dbReference type="Proteomes" id="UP000248314">
    <property type="component" value="Unassembled WGS sequence"/>
</dbReference>
<dbReference type="EMBL" id="QJJX01000005">
    <property type="protein sequence ID" value="PXX23665.1"/>
    <property type="molecule type" value="Genomic_DNA"/>
</dbReference>
<sequence length="301" mass="34561">MKEQIIELLKQGRKLEAVATAHRLGVGTLEQAKRYVDAVESETMNSNCPNDNDQVARSWTVRYDGDKPVSITLRDHRGERLVVEGSAEWHSILAQDGLLRAAIQGKKGANADSWNNHEDEKSNTRGFWTRKYKDRTLKEIVLALLLIVSVFGTLFFLFRSGAYGYWGLVQQLGYAAFCFFTAFVLFRVALKEKDKFYWRILRALVGIGASVYACYISVNLVRDVFIDDVKVYEGKIGLSTSTSRKRTNYYIYWKRENGSTKEEHNITRALYYDLQPYQYARVVYWPNTGVVKSVQPQFACP</sequence>
<keyword evidence="1" id="KW-0472">Membrane</keyword>
<keyword evidence="3" id="KW-1185">Reference proteome</keyword>
<comment type="caution">
    <text evidence="2">The sequence shown here is derived from an EMBL/GenBank/DDBJ whole genome shotgun (WGS) entry which is preliminary data.</text>
</comment>
<evidence type="ECO:0000313" key="3">
    <source>
        <dbReference type="Proteomes" id="UP000248314"/>
    </source>
</evidence>
<protein>
    <submittedName>
        <fullName evidence="2">Uncharacterized protein</fullName>
    </submittedName>
</protein>
<dbReference type="OrthoDB" id="1073734at2"/>